<dbReference type="EMBL" id="GBRH01191231">
    <property type="protein sequence ID" value="JAE06665.1"/>
    <property type="molecule type" value="Transcribed_RNA"/>
</dbReference>
<protein>
    <submittedName>
        <fullName evidence="1">Uncharacterized protein</fullName>
    </submittedName>
</protein>
<reference evidence="1" key="1">
    <citation type="submission" date="2014-09" db="EMBL/GenBank/DDBJ databases">
        <authorList>
            <person name="Magalhaes I.L.F."/>
            <person name="Oliveira U."/>
            <person name="Santos F.R."/>
            <person name="Vidigal T.H.D.A."/>
            <person name="Brescovit A.D."/>
            <person name="Santos A.J."/>
        </authorList>
    </citation>
    <scope>NUCLEOTIDE SEQUENCE</scope>
    <source>
        <tissue evidence="1">Shoot tissue taken approximately 20 cm above the soil surface</tissue>
    </source>
</reference>
<dbReference type="AlphaFoldDB" id="A0A0A9F0Z3"/>
<name>A0A0A9F0Z3_ARUDO</name>
<accession>A0A0A9F0Z3</accession>
<evidence type="ECO:0000313" key="1">
    <source>
        <dbReference type="EMBL" id="JAE06665.1"/>
    </source>
</evidence>
<sequence>MDLIGHLTMQHGSYFKISFFLLYCCQ</sequence>
<organism evidence="1">
    <name type="scientific">Arundo donax</name>
    <name type="common">Giant reed</name>
    <name type="synonym">Donax arundinaceus</name>
    <dbReference type="NCBI Taxonomy" id="35708"/>
    <lineage>
        <taxon>Eukaryota</taxon>
        <taxon>Viridiplantae</taxon>
        <taxon>Streptophyta</taxon>
        <taxon>Embryophyta</taxon>
        <taxon>Tracheophyta</taxon>
        <taxon>Spermatophyta</taxon>
        <taxon>Magnoliopsida</taxon>
        <taxon>Liliopsida</taxon>
        <taxon>Poales</taxon>
        <taxon>Poaceae</taxon>
        <taxon>PACMAD clade</taxon>
        <taxon>Arundinoideae</taxon>
        <taxon>Arundineae</taxon>
        <taxon>Arundo</taxon>
    </lineage>
</organism>
<reference evidence="1" key="2">
    <citation type="journal article" date="2015" name="Data Brief">
        <title>Shoot transcriptome of the giant reed, Arundo donax.</title>
        <authorList>
            <person name="Barrero R.A."/>
            <person name="Guerrero F.D."/>
            <person name="Moolhuijzen P."/>
            <person name="Goolsby J.A."/>
            <person name="Tidwell J."/>
            <person name="Bellgard S.E."/>
            <person name="Bellgard M.I."/>
        </authorList>
    </citation>
    <scope>NUCLEOTIDE SEQUENCE</scope>
    <source>
        <tissue evidence="1">Shoot tissue taken approximately 20 cm above the soil surface</tissue>
    </source>
</reference>
<proteinExistence type="predicted"/>